<dbReference type="EMBL" id="CAJVRM010000189">
    <property type="protein sequence ID" value="CAG8976752.1"/>
    <property type="molecule type" value="Genomic_DNA"/>
</dbReference>
<sequence>MLYNERESSESETIFETSNDGLLGAKRKLRNQDTRKTQRTLFSILTVFNLFVFGITCAVWTNLRLNGKSTLDAQKKVSIYSPVLDSGVPIDLDESTKNHTLWGDDENTSIYIQDPSPEVDAAWNFIAADSSAIITVNSEEAIRLGRDPKVIVKAPPEWGFGNDAYPAQVDVFHEIHCLNMLRKELWWDYYFRPRYGNPENADYLHVRHKRHCLRIILRTLMCHADLDIVTHNWRRGSYRPIADFNNPRKCRNFEGLLEWNNAHAIPDDMEKWRMIKRPDNAVILPKPTPNLYTSEESEDWINGV</sequence>
<proteinExistence type="inferred from homology"/>
<evidence type="ECO:0000256" key="2">
    <source>
        <dbReference type="SAM" id="Phobius"/>
    </source>
</evidence>
<protein>
    <recommendedName>
        <fullName evidence="5">Tat pathway signal sequence protein</fullName>
    </recommendedName>
</protein>
<dbReference type="PANTHER" id="PTHR33365">
    <property type="entry name" value="YALI0B05434P"/>
    <property type="match status" value="1"/>
</dbReference>
<dbReference type="GO" id="GO:0043386">
    <property type="term" value="P:mycotoxin biosynthetic process"/>
    <property type="evidence" value="ECO:0007669"/>
    <property type="project" value="InterPro"/>
</dbReference>
<name>A0A9N9LP65_9HELO</name>
<dbReference type="Proteomes" id="UP000701801">
    <property type="component" value="Unassembled WGS sequence"/>
</dbReference>
<dbReference type="OrthoDB" id="3687641at2759"/>
<organism evidence="3 4">
    <name type="scientific">Hymenoscyphus albidus</name>
    <dbReference type="NCBI Taxonomy" id="595503"/>
    <lineage>
        <taxon>Eukaryota</taxon>
        <taxon>Fungi</taxon>
        <taxon>Dikarya</taxon>
        <taxon>Ascomycota</taxon>
        <taxon>Pezizomycotina</taxon>
        <taxon>Leotiomycetes</taxon>
        <taxon>Helotiales</taxon>
        <taxon>Helotiaceae</taxon>
        <taxon>Hymenoscyphus</taxon>
    </lineage>
</organism>
<dbReference type="InterPro" id="IPR021765">
    <property type="entry name" value="UstYa-like"/>
</dbReference>
<comment type="similarity">
    <text evidence="1">Belongs to the ustYa family.</text>
</comment>
<dbReference type="Pfam" id="PF11807">
    <property type="entry name" value="UstYa"/>
    <property type="match status" value="1"/>
</dbReference>
<evidence type="ECO:0000256" key="1">
    <source>
        <dbReference type="ARBA" id="ARBA00035112"/>
    </source>
</evidence>
<accession>A0A9N9LP65</accession>
<keyword evidence="4" id="KW-1185">Reference proteome</keyword>
<dbReference type="AlphaFoldDB" id="A0A9N9LP65"/>
<keyword evidence="2" id="KW-1133">Transmembrane helix</keyword>
<keyword evidence="2" id="KW-0812">Transmembrane</keyword>
<gene>
    <name evidence="3" type="ORF">HYALB_00010476</name>
</gene>
<feature type="transmembrane region" description="Helical" evidence="2">
    <location>
        <begin position="40"/>
        <end position="61"/>
    </location>
</feature>
<evidence type="ECO:0008006" key="5">
    <source>
        <dbReference type="Google" id="ProtNLM"/>
    </source>
</evidence>
<comment type="caution">
    <text evidence="3">The sequence shown here is derived from an EMBL/GenBank/DDBJ whole genome shotgun (WGS) entry which is preliminary data.</text>
</comment>
<reference evidence="3" key="1">
    <citation type="submission" date="2021-07" db="EMBL/GenBank/DDBJ databases">
        <authorList>
            <person name="Durling M."/>
        </authorList>
    </citation>
    <scope>NUCLEOTIDE SEQUENCE</scope>
</reference>
<evidence type="ECO:0000313" key="4">
    <source>
        <dbReference type="Proteomes" id="UP000701801"/>
    </source>
</evidence>
<keyword evidence="2" id="KW-0472">Membrane</keyword>
<evidence type="ECO:0000313" key="3">
    <source>
        <dbReference type="EMBL" id="CAG8976752.1"/>
    </source>
</evidence>
<dbReference type="PANTHER" id="PTHR33365:SF14">
    <property type="entry name" value="TAT PATHWAY SIGNAL SEQUENCE"/>
    <property type="match status" value="1"/>
</dbReference>